<dbReference type="PANTHER" id="PTHR28037:SF1">
    <property type="entry name" value="ALCOHOL O-ACETYLTRANSFERASE 1-RELATED"/>
    <property type="match status" value="1"/>
</dbReference>
<dbReference type="Proteomes" id="UP000215289">
    <property type="component" value="Unassembled WGS sequence"/>
</dbReference>
<dbReference type="InterPro" id="IPR023213">
    <property type="entry name" value="CAT-like_dom_sf"/>
</dbReference>
<dbReference type="STRING" id="1245748.A0A3R7FW08"/>
<evidence type="ECO:0000313" key="3">
    <source>
        <dbReference type="Proteomes" id="UP000215289"/>
    </source>
</evidence>
<gene>
    <name evidence="2" type="ORF">CFD26_105967</name>
</gene>
<dbReference type="AlphaFoldDB" id="A0A3R7FW08"/>
<evidence type="ECO:0008006" key="4">
    <source>
        <dbReference type="Google" id="ProtNLM"/>
    </source>
</evidence>
<reference evidence="2 3" key="1">
    <citation type="submission" date="2018-08" db="EMBL/GenBank/DDBJ databases">
        <title>Draft genome sequences of two Aspergillus turcosus clinical strains isolated from bronchoalveolar lavage fluid: one azole-susceptible and the other azole-resistant.</title>
        <authorList>
            <person name="Parent-Michaud M."/>
            <person name="Dufresne P.J."/>
            <person name="Fournier E."/>
            <person name="Martineau C."/>
            <person name="Moreira S."/>
            <person name="Perkins V."/>
            <person name="De Repentigny L."/>
            <person name="Dufresne S.F."/>
        </authorList>
    </citation>
    <scope>NUCLEOTIDE SEQUENCE [LARGE SCALE GENOMIC DNA]</scope>
    <source>
        <strain evidence="2">HMR AF 1038</strain>
    </source>
</reference>
<dbReference type="OrthoDB" id="2150604at2759"/>
<organism evidence="2 3">
    <name type="scientific">Aspergillus turcosus</name>
    <dbReference type="NCBI Taxonomy" id="1245748"/>
    <lineage>
        <taxon>Eukaryota</taxon>
        <taxon>Fungi</taxon>
        <taxon>Dikarya</taxon>
        <taxon>Ascomycota</taxon>
        <taxon>Pezizomycotina</taxon>
        <taxon>Eurotiomycetes</taxon>
        <taxon>Eurotiomycetidae</taxon>
        <taxon>Eurotiales</taxon>
        <taxon>Aspergillaceae</taxon>
        <taxon>Aspergillus</taxon>
        <taxon>Aspergillus subgen. Fumigati</taxon>
    </lineage>
</organism>
<dbReference type="PANTHER" id="PTHR28037">
    <property type="entry name" value="ALCOHOL O-ACETYLTRANSFERASE 1-RELATED"/>
    <property type="match status" value="1"/>
</dbReference>
<dbReference type="InterPro" id="IPR010828">
    <property type="entry name" value="Atf2/Sli1-like"/>
</dbReference>
<dbReference type="GO" id="GO:0008080">
    <property type="term" value="F:N-acetyltransferase activity"/>
    <property type="evidence" value="ECO:0007669"/>
    <property type="project" value="TreeGrafter"/>
</dbReference>
<proteinExistence type="predicted"/>
<dbReference type="SUPFAM" id="SSF52777">
    <property type="entry name" value="CoA-dependent acyltransferases"/>
    <property type="match status" value="1"/>
</dbReference>
<keyword evidence="3" id="KW-1185">Reference proteome</keyword>
<dbReference type="Gene3D" id="3.30.559.10">
    <property type="entry name" value="Chloramphenicol acetyltransferase-like domain"/>
    <property type="match status" value="1"/>
</dbReference>
<evidence type="ECO:0000313" key="2">
    <source>
        <dbReference type="EMBL" id="RLL99459.1"/>
    </source>
</evidence>
<protein>
    <recommendedName>
        <fullName evidence="4">Alcohol acetyltransferase</fullName>
    </recommendedName>
</protein>
<dbReference type="InterPro" id="IPR052058">
    <property type="entry name" value="Alcohol_O-acetyltransferase"/>
</dbReference>
<sequence length="484" mass="53761">MDQFERLRAVGPLERYSTARHHLKFYLNVSVAATYTLPETYNAPVKDYIYRACRRLIGQHPILSAIPVGEDTREPYFARLPGIDLEKPVSFANRSHEFPGADEPDAELETLLTTQHNTPFTPPLPFWRLCVLTDATNERRFTAAFVYHHAIGDGTSGKAFHKTFLQALHETAGSVAPEEVETVIASPQVPLLPNAEAVHPLPVSMFYLATTLFREKVWSWADPGLWTGSEIIVPLETQVRHIVFPEHVTSSLKDVCRQNNTTITAVLETVVARSLFAHLPEKFTSVKCNGAMSTRRWLPDIITDDSMGVWVQSYEDTFSRNKATSDGFPWEEARRARQTIENVLDLKGKNTTANLLRYVDDFQKMLLSKVGKARDASFEVSNLGVLAVDREQDPAKPRIGRMVFSQSASVTGSAVEVSVTTGGDRYGELGATDSARLRALEELVASVLDRLDRLESGGIANPSDPSPPSPDLPVMTDAEMQHGE</sequence>
<name>A0A3R7FW08_9EURO</name>
<evidence type="ECO:0000256" key="1">
    <source>
        <dbReference type="SAM" id="MobiDB-lite"/>
    </source>
</evidence>
<comment type="caution">
    <text evidence="2">The sequence shown here is derived from an EMBL/GenBank/DDBJ whole genome shotgun (WGS) entry which is preliminary data.</text>
</comment>
<accession>A0A3R7FW08</accession>
<dbReference type="EMBL" id="NIDN02000031">
    <property type="protein sequence ID" value="RLL99459.1"/>
    <property type="molecule type" value="Genomic_DNA"/>
</dbReference>
<feature type="region of interest" description="Disordered" evidence="1">
    <location>
        <begin position="455"/>
        <end position="484"/>
    </location>
</feature>
<dbReference type="Pfam" id="PF07247">
    <property type="entry name" value="AATase"/>
    <property type="match status" value="1"/>
</dbReference>